<accession>G3IPW8</accession>
<dbReference type="InParanoid" id="G3IPW8"/>
<evidence type="ECO:0000256" key="1">
    <source>
        <dbReference type="SAM" id="MobiDB-lite"/>
    </source>
</evidence>
<reference evidence="3" key="1">
    <citation type="journal article" date="2011" name="Nat. Biotechnol.">
        <title>The genomic sequence of the Chinese hamster ovary (CHO)-K1 cell line.</title>
        <authorList>
            <person name="Xu X."/>
            <person name="Nagarajan H."/>
            <person name="Lewis N.E."/>
            <person name="Pan S."/>
            <person name="Cai Z."/>
            <person name="Liu X."/>
            <person name="Chen W."/>
            <person name="Xie M."/>
            <person name="Wang W."/>
            <person name="Hammond S."/>
            <person name="Andersen M.R."/>
            <person name="Neff N."/>
            <person name="Passarelli B."/>
            <person name="Koh W."/>
            <person name="Fan H.C."/>
            <person name="Wang J."/>
            <person name="Gui Y."/>
            <person name="Lee K.H."/>
            <person name="Betenbaugh M.J."/>
            <person name="Quake S.R."/>
            <person name="Famili I."/>
            <person name="Palsson B.O."/>
            <person name="Wang J."/>
        </authorList>
    </citation>
    <scope>NUCLEOTIDE SEQUENCE [LARGE SCALE GENOMIC DNA]</scope>
    <source>
        <strain evidence="3">CHO K1 cell line</strain>
    </source>
</reference>
<dbReference type="Proteomes" id="UP000001075">
    <property type="component" value="Unassembled WGS sequence"/>
</dbReference>
<evidence type="ECO:0000313" key="2">
    <source>
        <dbReference type="EMBL" id="EGV91303.1"/>
    </source>
</evidence>
<dbReference type="AlphaFoldDB" id="G3IPW8"/>
<evidence type="ECO:0000313" key="3">
    <source>
        <dbReference type="Proteomes" id="UP000001075"/>
    </source>
</evidence>
<name>G3IPW8_CRIGR</name>
<organism evidence="2 3">
    <name type="scientific">Cricetulus griseus</name>
    <name type="common">Chinese hamster</name>
    <name type="synonym">Cricetulus barabensis griseus</name>
    <dbReference type="NCBI Taxonomy" id="10029"/>
    <lineage>
        <taxon>Eukaryota</taxon>
        <taxon>Metazoa</taxon>
        <taxon>Chordata</taxon>
        <taxon>Craniata</taxon>
        <taxon>Vertebrata</taxon>
        <taxon>Euteleostomi</taxon>
        <taxon>Mammalia</taxon>
        <taxon>Eutheria</taxon>
        <taxon>Euarchontoglires</taxon>
        <taxon>Glires</taxon>
        <taxon>Rodentia</taxon>
        <taxon>Myomorpha</taxon>
        <taxon>Muroidea</taxon>
        <taxon>Cricetidae</taxon>
        <taxon>Cricetinae</taxon>
        <taxon>Cricetulus</taxon>
    </lineage>
</organism>
<dbReference type="EMBL" id="JH017793">
    <property type="protein sequence ID" value="EGV91303.1"/>
    <property type="molecule type" value="Genomic_DNA"/>
</dbReference>
<feature type="compositionally biased region" description="Polar residues" evidence="1">
    <location>
        <begin position="40"/>
        <end position="64"/>
    </location>
</feature>
<gene>
    <name evidence="2" type="ORF">I79_026052</name>
</gene>
<feature type="region of interest" description="Disordered" evidence="1">
    <location>
        <begin position="1"/>
        <end position="64"/>
    </location>
</feature>
<protein>
    <submittedName>
        <fullName evidence="2">Uncharacterized protein</fullName>
    </submittedName>
</protein>
<proteinExistence type="predicted"/>
<sequence>MGEGETSGVKDQLRSCCNNPDVKQKQPRLRNKEKKMGKYKQQNACMQNASQENYGRQQGTTKNQ</sequence>
<feature type="compositionally biased region" description="Basic residues" evidence="1">
    <location>
        <begin position="25"/>
        <end position="38"/>
    </location>
</feature>